<organism evidence="2 3">
    <name type="scientific">Trifolium medium</name>
    <dbReference type="NCBI Taxonomy" id="97028"/>
    <lineage>
        <taxon>Eukaryota</taxon>
        <taxon>Viridiplantae</taxon>
        <taxon>Streptophyta</taxon>
        <taxon>Embryophyta</taxon>
        <taxon>Tracheophyta</taxon>
        <taxon>Spermatophyta</taxon>
        <taxon>Magnoliopsida</taxon>
        <taxon>eudicotyledons</taxon>
        <taxon>Gunneridae</taxon>
        <taxon>Pentapetalae</taxon>
        <taxon>rosids</taxon>
        <taxon>fabids</taxon>
        <taxon>Fabales</taxon>
        <taxon>Fabaceae</taxon>
        <taxon>Papilionoideae</taxon>
        <taxon>50 kb inversion clade</taxon>
        <taxon>NPAAA clade</taxon>
        <taxon>Hologalegina</taxon>
        <taxon>IRL clade</taxon>
        <taxon>Trifolieae</taxon>
        <taxon>Trifolium</taxon>
    </lineage>
</organism>
<gene>
    <name evidence="2" type="ORF">A2U01_0025570</name>
</gene>
<dbReference type="AlphaFoldDB" id="A0A392NXK4"/>
<dbReference type="EMBL" id="LXQA010055670">
    <property type="protein sequence ID" value="MCI04523.1"/>
    <property type="molecule type" value="Genomic_DNA"/>
</dbReference>
<dbReference type="InterPro" id="IPR005135">
    <property type="entry name" value="Endo/exonuclease/phosphatase"/>
</dbReference>
<dbReference type="SUPFAM" id="SSF56219">
    <property type="entry name" value="DNase I-like"/>
    <property type="match status" value="1"/>
</dbReference>
<dbReference type="Pfam" id="PF03372">
    <property type="entry name" value="Exo_endo_phos"/>
    <property type="match status" value="1"/>
</dbReference>
<proteinExistence type="predicted"/>
<feature type="domain" description="Endonuclease/exonuclease/phosphatase" evidence="1">
    <location>
        <begin position="41"/>
        <end position="213"/>
    </location>
</feature>
<protein>
    <recommendedName>
        <fullName evidence="1">Endonuclease/exonuclease/phosphatase domain-containing protein</fullName>
    </recommendedName>
</protein>
<evidence type="ECO:0000259" key="1">
    <source>
        <dbReference type="Pfam" id="PF03372"/>
    </source>
</evidence>
<name>A0A392NXK4_9FABA</name>
<feature type="non-terminal residue" evidence="2">
    <location>
        <position position="1"/>
    </location>
</feature>
<keyword evidence="3" id="KW-1185">Reference proteome</keyword>
<dbReference type="InterPro" id="IPR036691">
    <property type="entry name" value="Endo/exonu/phosph_ase_sf"/>
</dbReference>
<dbReference type="Gene3D" id="3.60.10.10">
    <property type="entry name" value="Endonuclease/exonuclease/phosphatase"/>
    <property type="match status" value="1"/>
</dbReference>
<dbReference type="GO" id="GO:0003824">
    <property type="term" value="F:catalytic activity"/>
    <property type="evidence" value="ECO:0007669"/>
    <property type="project" value="InterPro"/>
</dbReference>
<sequence length="218" mass="24355">ITSYSLRVAVAPYVIYLVPSLGESVGKNSKVKGVGSNTEEETKKSSLEDHLIHSLWGHKNVNWVVQEPEGLSGGMLIIWNSDSFKLLNSFSGNGFLGIRVERDDIVTHIINIYSPCSIAGKKKLWEEDVLAFKQQSGGGEWCLGGDFNVVLHSSERKGSSTDSRQGERILFNRFVEEMEVVDVPVLGKKFSWFSADGKAMSRLDRFLLSDGHHIAWYF</sequence>
<dbReference type="Proteomes" id="UP000265520">
    <property type="component" value="Unassembled WGS sequence"/>
</dbReference>
<evidence type="ECO:0000313" key="3">
    <source>
        <dbReference type="Proteomes" id="UP000265520"/>
    </source>
</evidence>
<reference evidence="2 3" key="1">
    <citation type="journal article" date="2018" name="Front. Plant Sci.">
        <title>Red Clover (Trifolium pratense) and Zigzag Clover (T. medium) - A Picture of Genomic Similarities and Differences.</title>
        <authorList>
            <person name="Dluhosova J."/>
            <person name="Istvanek J."/>
            <person name="Nedelnik J."/>
            <person name="Repkova J."/>
        </authorList>
    </citation>
    <scope>NUCLEOTIDE SEQUENCE [LARGE SCALE GENOMIC DNA]</scope>
    <source>
        <strain evidence="3">cv. 10/8</strain>
        <tissue evidence="2">Leaf</tissue>
    </source>
</reference>
<evidence type="ECO:0000313" key="2">
    <source>
        <dbReference type="EMBL" id="MCI04523.1"/>
    </source>
</evidence>
<comment type="caution">
    <text evidence="2">The sequence shown here is derived from an EMBL/GenBank/DDBJ whole genome shotgun (WGS) entry which is preliminary data.</text>
</comment>
<accession>A0A392NXK4</accession>